<feature type="region of interest" description="Disordered" evidence="1">
    <location>
        <begin position="1"/>
        <end position="83"/>
    </location>
</feature>
<feature type="compositionally biased region" description="Low complexity" evidence="1">
    <location>
        <begin position="20"/>
        <end position="40"/>
    </location>
</feature>
<organism evidence="2 3">
    <name type="scientific">Pseudonocardia kongjuensis</name>
    <dbReference type="NCBI Taxonomy" id="102227"/>
    <lineage>
        <taxon>Bacteria</taxon>
        <taxon>Bacillati</taxon>
        <taxon>Actinomycetota</taxon>
        <taxon>Actinomycetes</taxon>
        <taxon>Pseudonocardiales</taxon>
        <taxon>Pseudonocardiaceae</taxon>
        <taxon>Pseudonocardia</taxon>
    </lineage>
</organism>
<evidence type="ECO:0000313" key="2">
    <source>
        <dbReference type="EMBL" id="GAA1388809.1"/>
    </source>
</evidence>
<evidence type="ECO:0000313" key="3">
    <source>
        <dbReference type="Proteomes" id="UP001501414"/>
    </source>
</evidence>
<protein>
    <submittedName>
        <fullName evidence="2">Uncharacterized protein</fullName>
    </submittedName>
</protein>
<name>A0ABN1XSS9_9PSEU</name>
<dbReference type="Proteomes" id="UP001501414">
    <property type="component" value="Unassembled WGS sequence"/>
</dbReference>
<accession>A0ABN1XSS9</accession>
<dbReference type="EMBL" id="BAAAJK010000008">
    <property type="protein sequence ID" value="GAA1388809.1"/>
    <property type="molecule type" value="Genomic_DNA"/>
</dbReference>
<proteinExistence type="predicted"/>
<comment type="caution">
    <text evidence="2">The sequence shown here is derived from an EMBL/GenBank/DDBJ whole genome shotgun (WGS) entry which is preliminary data.</text>
</comment>
<gene>
    <name evidence="2" type="ORF">GCM10009613_26760</name>
</gene>
<sequence length="121" mass="12458">MATRRRDEEATTAAEHWWRPPSTTSTPTALAASPPTSGPACPRPATGGGGSAVGNLGSADPHGTADPSPTTRSPYGAPEDHNTIARAAVTTAATDTVCHLRIAMTQRNPNREEHAGQAPQP</sequence>
<feature type="region of interest" description="Disordered" evidence="1">
    <location>
        <begin position="102"/>
        <end position="121"/>
    </location>
</feature>
<keyword evidence="3" id="KW-1185">Reference proteome</keyword>
<evidence type="ECO:0000256" key="1">
    <source>
        <dbReference type="SAM" id="MobiDB-lite"/>
    </source>
</evidence>
<reference evidence="2 3" key="1">
    <citation type="journal article" date="2019" name="Int. J. Syst. Evol. Microbiol.">
        <title>The Global Catalogue of Microorganisms (GCM) 10K type strain sequencing project: providing services to taxonomists for standard genome sequencing and annotation.</title>
        <authorList>
            <consortium name="The Broad Institute Genomics Platform"/>
            <consortium name="The Broad Institute Genome Sequencing Center for Infectious Disease"/>
            <person name="Wu L."/>
            <person name="Ma J."/>
        </authorList>
    </citation>
    <scope>NUCLEOTIDE SEQUENCE [LARGE SCALE GENOMIC DNA]</scope>
    <source>
        <strain evidence="2 3">JCM 11896</strain>
    </source>
</reference>